<dbReference type="GO" id="GO:0006508">
    <property type="term" value="P:proteolysis"/>
    <property type="evidence" value="ECO:0007669"/>
    <property type="project" value="UniProtKB-KW"/>
</dbReference>
<dbReference type="InterPro" id="IPR021109">
    <property type="entry name" value="Peptidase_aspartic_dom_sf"/>
</dbReference>
<reference evidence="2" key="1">
    <citation type="submission" date="2016-10" db="EMBL/GenBank/DDBJ databases">
        <authorList>
            <person name="Varghese N."/>
            <person name="Submissions S."/>
        </authorList>
    </citation>
    <scope>NUCLEOTIDE SEQUENCE [LARGE SCALE GENOMIC DNA]</scope>
    <source>
        <strain evidence="2">DSM 18609</strain>
    </source>
</reference>
<accession>A0A1G6S6S4</accession>
<dbReference type="Proteomes" id="UP000199455">
    <property type="component" value="Unassembled WGS sequence"/>
</dbReference>
<dbReference type="GO" id="GO:0008233">
    <property type="term" value="F:peptidase activity"/>
    <property type="evidence" value="ECO:0007669"/>
    <property type="project" value="UniProtKB-KW"/>
</dbReference>
<name>A0A1G6S6S4_9SPHI</name>
<dbReference type="Gene3D" id="2.40.70.10">
    <property type="entry name" value="Acid Proteases"/>
    <property type="match status" value="1"/>
</dbReference>
<organism evidence="1 2">
    <name type="scientific">Pedobacter soli</name>
    <dbReference type="NCBI Taxonomy" id="390242"/>
    <lineage>
        <taxon>Bacteria</taxon>
        <taxon>Pseudomonadati</taxon>
        <taxon>Bacteroidota</taxon>
        <taxon>Sphingobacteriia</taxon>
        <taxon>Sphingobacteriales</taxon>
        <taxon>Sphingobacteriaceae</taxon>
        <taxon>Pedobacter</taxon>
    </lineage>
</organism>
<sequence>MKTLISKNALQLLLTLCIWVIYNNQVIAQSSAKTYSIPFKLTSQNNIAIRALINGQDTVSLMFHTAANSLTLTTEAISKMKSPRFEGADTVKSWGGGENSSRYSKNNLLQIGKKKWDHIPLWENLNSGPGTGGKFGPELFEGQFIDIDFDKKIMTISNDLPAKAKAYTKLEAEYKDDMLFINAGCEIGTEQLSLPFLIHSGYAGAVLFDDTFTNNNQLDQKLKIVSEKNLKDSFGNVLTVKRAVLPALIMGENKLNEVPAGFFKGAIGRQKMSIIGGELLKRFNIVISADRKVVYLKPNGLFNLPYPAS</sequence>
<dbReference type="AlphaFoldDB" id="A0A1G6S6S4"/>
<dbReference type="RefSeq" id="WP_090768342.1">
    <property type="nucleotide sequence ID" value="NZ_FMZH01000004.1"/>
</dbReference>
<keyword evidence="2" id="KW-1185">Reference proteome</keyword>
<dbReference type="STRING" id="390242.SAMN04488024_104174"/>
<evidence type="ECO:0000313" key="2">
    <source>
        <dbReference type="Proteomes" id="UP000199455"/>
    </source>
</evidence>
<proteinExistence type="predicted"/>
<keyword evidence="1" id="KW-0378">Hydrolase</keyword>
<dbReference type="EMBL" id="FMZH01000004">
    <property type="protein sequence ID" value="SDD12539.1"/>
    <property type="molecule type" value="Genomic_DNA"/>
</dbReference>
<evidence type="ECO:0000313" key="1">
    <source>
        <dbReference type="EMBL" id="SDD12539.1"/>
    </source>
</evidence>
<keyword evidence="1" id="KW-0645">Protease</keyword>
<gene>
    <name evidence="1" type="ORF">SAMN04488024_104174</name>
</gene>
<protein>
    <submittedName>
        <fullName evidence="1">Aspartyl protease</fullName>
    </submittedName>
</protein>